<sequence>FLTHLHLDHVGDFHPLYDALGWARNSPLHVWGPSGYTPEMGTAFFCEMMDNAALWHDQSKLGIVPSEGMEIIAHEFDYGQLGPDKPNMLIYDENEVKIYAFPTVHCIYGTVGYRLEWNGLSFSFHGDGTPSAVEAEQAKGVDVFMHEVFVDAVTFSKKANLPLPIAENVVGEHTTGDRFGQLMEMVKPSLG</sequence>
<dbReference type="AlphaFoldDB" id="X1JSR3"/>
<accession>X1JSR3</accession>
<feature type="non-terminal residue" evidence="1">
    <location>
        <position position="1"/>
    </location>
</feature>
<evidence type="ECO:0008006" key="2">
    <source>
        <dbReference type="Google" id="ProtNLM"/>
    </source>
</evidence>
<dbReference type="InterPro" id="IPR036866">
    <property type="entry name" value="RibonucZ/Hydroxyglut_hydro"/>
</dbReference>
<dbReference type="Gene3D" id="3.60.15.10">
    <property type="entry name" value="Ribonuclease Z/Hydroxyacylglutathione hydrolase-like"/>
    <property type="match status" value="1"/>
</dbReference>
<proteinExistence type="predicted"/>
<feature type="non-terminal residue" evidence="1">
    <location>
        <position position="191"/>
    </location>
</feature>
<comment type="caution">
    <text evidence="1">The sequence shown here is derived from an EMBL/GenBank/DDBJ whole genome shotgun (WGS) entry which is preliminary data.</text>
</comment>
<protein>
    <recommendedName>
        <fullName evidence="2">Metallo-beta-lactamase domain-containing protein</fullName>
    </recommendedName>
</protein>
<gene>
    <name evidence="1" type="ORF">S03H2_66511</name>
</gene>
<evidence type="ECO:0000313" key="1">
    <source>
        <dbReference type="EMBL" id="GAH81319.1"/>
    </source>
</evidence>
<dbReference type="EMBL" id="BARU01043437">
    <property type="protein sequence ID" value="GAH81319.1"/>
    <property type="molecule type" value="Genomic_DNA"/>
</dbReference>
<reference evidence="1" key="1">
    <citation type="journal article" date="2014" name="Front. Microbiol.">
        <title>High frequency of phylogenetically diverse reductive dehalogenase-homologous genes in deep subseafloor sedimentary metagenomes.</title>
        <authorList>
            <person name="Kawai M."/>
            <person name="Futagami T."/>
            <person name="Toyoda A."/>
            <person name="Takaki Y."/>
            <person name="Nishi S."/>
            <person name="Hori S."/>
            <person name="Arai W."/>
            <person name="Tsubouchi T."/>
            <person name="Morono Y."/>
            <person name="Uchiyama I."/>
            <person name="Ito T."/>
            <person name="Fujiyama A."/>
            <person name="Inagaki F."/>
            <person name="Takami H."/>
        </authorList>
    </citation>
    <scope>NUCLEOTIDE SEQUENCE</scope>
    <source>
        <strain evidence="1">Expedition CK06-06</strain>
    </source>
</reference>
<organism evidence="1">
    <name type="scientific">marine sediment metagenome</name>
    <dbReference type="NCBI Taxonomy" id="412755"/>
    <lineage>
        <taxon>unclassified sequences</taxon>
        <taxon>metagenomes</taxon>
        <taxon>ecological metagenomes</taxon>
    </lineage>
</organism>
<name>X1JSR3_9ZZZZ</name>
<dbReference type="SUPFAM" id="SSF56281">
    <property type="entry name" value="Metallo-hydrolase/oxidoreductase"/>
    <property type="match status" value="1"/>
</dbReference>